<name>A0A6J5N4S3_9CAUD</name>
<sequence>MSRVNTIKEMTYLMADIDVGETISMEVTSPVECKNVSRMASKFGMRYSKGFMCRTKDGVITVTRLR</sequence>
<reference evidence="1" key="1">
    <citation type="submission" date="2020-04" db="EMBL/GenBank/DDBJ databases">
        <authorList>
            <person name="Chiriac C."/>
            <person name="Salcher M."/>
            <person name="Ghai R."/>
            <person name="Kavagutti S V."/>
        </authorList>
    </citation>
    <scope>NUCLEOTIDE SEQUENCE</scope>
</reference>
<dbReference type="EMBL" id="LR796590">
    <property type="protein sequence ID" value="CAB4152303.1"/>
    <property type="molecule type" value="Genomic_DNA"/>
</dbReference>
<gene>
    <name evidence="1" type="ORF">UFOVP616_7</name>
</gene>
<organism evidence="1">
    <name type="scientific">uncultured Caudovirales phage</name>
    <dbReference type="NCBI Taxonomy" id="2100421"/>
    <lineage>
        <taxon>Viruses</taxon>
        <taxon>Duplodnaviria</taxon>
        <taxon>Heunggongvirae</taxon>
        <taxon>Uroviricota</taxon>
        <taxon>Caudoviricetes</taxon>
        <taxon>Peduoviridae</taxon>
        <taxon>Maltschvirus</taxon>
        <taxon>Maltschvirus maltsch</taxon>
    </lineage>
</organism>
<accession>A0A6J5N4S3</accession>
<proteinExistence type="predicted"/>
<evidence type="ECO:0000313" key="1">
    <source>
        <dbReference type="EMBL" id="CAB4152303.1"/>
    </source>
</evidence>
<protein>
    <submittedName>
        <fullName evidence="1">Uncharacterized protein</fullName>
    </submittedName>
</protein>